<gene>
    <name evidence="1" type="ORF">GCM10012275_50500</name>
</gene>
<dbReference type="InterPro" id="IPR026325">
    <property type="entry name" value="DUF932"/>
</dbReference>
<reference evidence="1" key="1">
    <citation type="journal article" date="2014" name="Int. J. Syst. Evol. Microbiol.">
        <title>Complete genome sequence of Corynebacterium casei LMG S-19264T (=DSM 44701T), isolated from a smear-ripened cheese.</title>
        <authorList>
            <consortium name="US DOE Joint Genome Institute (JGI-PGF)"/>
            <person name="Walter F."/>
            <person name="Albersmeier A."/>
            <person name="Kalinowski J."/>
            <person name="Ruckert C."/>
        </authorList>
    </citation>
    <scope>NUCLEOTIDE SEQUENCE</scope>
    <source>
        <strain evidence="1">CGMCC 4.5737</strain>
    </source>
</reference>
<evidence type="ECO:0008006" key="3">
    <source>
        <dbReference type="Google" id="ProtNLM"/>
    </source>
</evidence>
<dbReference type="NCBIfam" id="TIGR03299">
    <property type="entry name" value="LGT_TIGR03299"/>
    <property type="match status" value="1"/>
</dbReference>
<accession>A0A8J3CIU8</accession>
<reference evidence="1" key="2">
    <citation type="submission" date="2020-09" db="EMBL/GenBank/DDBJ databases">
        <authorList>
            <person name="Sun Q."/>
            <person name="Zhou Y."/>
        </authorList>
    </citation>
    <scope>NUCLEOTIDE SEQUENCE</scope>
    <source>
        <strain evidence="1">CGMCC 4.5737</strain>
    </source>
</reference>
<dbReference type="Proteomes" id="UP000637578">
    <property type="component" value="Unassembled WGS sequence"/>
</dbReference>
<dbReference type="RefSeq" id="WP_189060972.1">
    <property type="nucleotide sequence ID" value="NZ_BMMK01000031.1"/>
</dbReference>
<dbReference type="Pfam" id="PF06067">
    <property type="entry name" value="DUF932"/>
    <property type="match status" value="1"/>
</dbReference>
<protein>
    <recommendedName>
        <fullName evidence="3">DUF945 domain-containing protein</fullName>
    </recommendedName>
</protein>
<dbReference type="AlphaFoldDB" id="A0A8J3CIU8"/>
<sequence length="336" mass="36772">MAHEIEVLSNGRAAFFSARQPAWHQLGTVTPYGLSAREVMEVAHLGGWNVRKIRLMGYEQAGSGIQTVPVRGQFAVVRDHPITGEMESLGDAVVGAGYRHIQNEEHAEFLDVLVREAGAEFETAGSLRRGRQVFVTMKLPEGLRVAGVDDFDLYVAALNSHDGTSAFRVLITPVRVVCANTWRLGLAEAVSSVSIRHSGDLKGKVEEARQTLGLMWAYAEEFEHAVEKLCEQELTDAAFREIIRQVWPLEPDPSTRARANATRREDTLMSLFREAPTNAAIRGSAAAGLQAVGEYLDHFAPAKNTTARATRTLISADVAQRKQHAYELLSAVSPGA</sequence>
<organism evidence="1 2">
    <name type="scientific">Longimycelium tulufanense</name>
    <dbReference type="NCBI Taxonomy" id="907463"/>
    <lineage>
        <taxon>Bacteria</taxon>
        <taxon>Bacillati</taxon>
        <taxon>Actinomycetota</taxon>
        <taxon>Actinomycetes</taxon>
        <taxon>Pseudonocardiales</taxon>
        <taxon>Pseudonocardiaceae</taxon>
        <taxon>Longimycelium</taxon>
    </lineage>
</organism>
<comment type="caution">
    <text evidence="1">The sequence shown here is derived from an EMBL/GenBank/DDBJ whole genome shotgun (WGS) entry which is preliminary data.</text>
</comment>
<keyword evidence="2" id="KW-1185">Reference proteome</keyword>
<dbReference type="EMBL" id="BMMK01000031">
    <property type="protein sequence ID" value="GGM73662.1"/>
    <property type="molecule type" value="Genomic_DNA"/>
</dbReference>
<proteinExistence type="predicted"/>
<name>A0A8J3CIU8_9PSEU</name>
<evidence type="ECO:0000313" key="1">
    <source>
        <dbReference type="EMBL" id="GGM73662.1"/>
    </source>
</evidence>
<dbReference type="InterPro" id="IPR017686">
    <property type="entry name" value="Phg/plasmid-like_prot"/>
</dbReference>
<evidence type="ECO:0000313" key="2">
    <source>
        <dbReference type="Proteomes" id="UP000637578"/>
    </source>
</evidence>